<dbReference type="RefSeq" id="WP_238745902.1">
    <property type="nucleotide sequence ID" value="NZ_JAKOOW010000009.1"/>
</dbReference>
<comment type="caution">
    <text evidence="3">The sequence shown here is derived from an EMBL/GenBank/DDBJ whole genome shotgun (WGS) entry which is preliminary data.</text>
</comment>
<feature type="chain" id="PRO_5047017570" description="Phage lysis regulatory protein, LysB family" evidence="2">
    <location>
        <begin position="32"/>
        <end position="118"/>
    </location>
</feature>
<evidence type="ECO:0000256" key="1">
    <source>
        <dbReference type="SAM" id="MobiDB-lite"/>
    </source>
</evidence>
<feature type="region of interest" description="Disordered" evidence="1">
    <location>
        <begin position="88"/>
        <end position="118"/>
    </location>
</feature>
<evidence type="ECO:0000313" key="3">
    <source>
        <dbReference type="EMBL" id="MCG6503505.1"/>
    </source>
</evidence>
<evidence type="ECO:0008006" key="5">
    <source>
        <dbReference type="Google" id="ProtNLM"/>
    </source>
</evidence>
<proteinExistence type="predicted"/>
<accession>A0ABS9NL32</accession>
<name>A0ABS9NL32_9NEIS</name>
<protein>
    <recommendedName>
        <fullName evidence="5">Phage lysis regulatory protein, LysB family</fullName>
    </recommendedName>
</protein>
<feature type="signal peptide" evidence="2">
    <location>
        <begin position="1"/>
        <end position="31"/>
    </location>
</feature>
<sequence length="118" mass="12906">MYPLIKILSARPAQTAIAAALLLAVALIATACHQAQARRTAEDRLVQSQSELHSTQAELAAAEQRAAAYFETNQELVRRLAAARHEAETSREALAQAKSKHPQWANQALPEDIRKAVK</sequence>
<dbReference type="Proteomes" id="UP001298424">
    <property type="component" value="Unassembled WGS sequence"/>
</dbReference>
<gene>
    <name evidence="3" type="ORF">MB824_03215</name>
</gene>
<dbReference type="EMBL" id="JAKOOW010000009">
    <property type="protein sequence ID" value="MCG6503505.1"/>
    <property type="molecule type" value="Genomic_DNA"/>
</dbReference>
<keyword evidence="4" id="KW-1185">Reference proteome</keyword>
<reference evidence="3 4" key="1">
    <citation type="submission" date="2022-02" db="EMBL/GenBank/DDBJ databases">
        <title>Genome sequence data of Kingella unionensis sp. nov. strain CICC 24913 (CCUG 75125).</title>
        <authorList>
            <person name="Xiao M."/>
        </authorList>
    </citation>
    <scope>NUCLEOTIDE SEQUENCE [LARGE SCALE GENOMIC DNA]</scope>
    <source>
        <strain evidence="3 4">CICC 24913</strain>
    </source>
</reference>
<evidence type="ECO:0000256" key="2">
    <source>
        <dbReference type="SAM" id="SignalP"/>
    </source>
</evidence>
<keyword evidence="2" id="KW-0732">Signal</keyword>
<organism evidence="3 4">
    <name type="scientific">Kingella pumchi</name>
    <dbReference type="NCBI Taxonomy" id="2779506"/>
    <lineage>
        <taxon>Bacteria</taxon>
        <taxon>Pseudomonadati</taxon>
        <taxon>Pseudomonadota</taxon>
        <taxon>Betaproteobacteria</taxon>
        <taxon>Neisseriales</taxon>
        <taxon>Neisseriaceae</taxon>
        <taxon>Kingella</taxon>
    </lineage>
</organism>
<dbReference type="PROSITE" id="PS51257">
    <property type="entry name" value="PROKAR_LIPOPROTEIN"/>
    <property type="match status" value="1"/>
</dbReference>
<evidence type="ECO:0000313" key="4">
    <source>
        <dbReference type="Proteomes" id="UP001298424"/>
    </source>
</evidence>